<reference evidence="1 2" key="1">
    <citation type="journal article" date="2021" name="ISME J.">
        <title>Genomic evolution of the class Acidithiobacillia: deep-branching Proteobacteria living in extreme acidic conditions.</title>
        <authorList>
            <person name="Moya-Beltran A."/>
            <person name="Beard S."/>
            <person name="Rojas-Villalobos C."/>
            <person name="Issotta F."/>
            <person name="Gallardo Y."/>
            <person name="Ulloa R."/>
            <person name="Giaveno A."/>
            <person name="Degli Esposti M."/>
            <person name="Johnson D.B."/>
            <person name="Quatrini R."/>
        </authorList>
    </citation>
    <scope>NUCLEOTIDE SEQUENCE [LARGE SCALE GENOMIC DNA]</scope>
    <source>
        <strain evidence="1 2">GG1-14</strain>
    </source>
</reference>
<keyword evidence="2" id="KW-1185">Reference proteome</keyword>
<evidence type="ECO:0000313" key="2">
    <source>
        <dbReference type="Proteomes" id="UP001195965"/>
    </source>
</evidence>
<protein>
    <submittedName>
        <fullName evidence="1">MFS transporter</fullName>
    </submittedName>
</protein>
<sequence length="469" mass="50850">MIESITQQAEPEKPISSMDRRQRARAHLAKVLHILNEPRRWISIWFLSYAILGAISSGILPILLPLMIVAISHHLSWVAYVMGGFNLGLLSSPLWGFLADNKQWHLPVFFGGFIVLMLALGFLPFLPGLLPWSLLSLAAGAGTSAVATVASLFIVEFDPKNHWEARLGWLQTFNGAGQVGGLLLAGIFTANFKWGLICSALALFPAIWLAAKGLPSAAKRVDWTAEIGQQMRRDLDWRLLANFGRPELLGGGLLRFSHHLSLRGGKRFMDVLHTRFGRFLFSWFAVAFGVAAFFAYFPVAMQKAYSVAPTLTSSVYAITAAFALILYSVGGQLSGKYGAGRVYRWSLLGRLIGFSLLLLVFFTPIPKTFVALLGFVVIMAVWPLQSISGTTLTARLTPFSQGAAMGLFNASGAVATVLGTFLGGPLVQFIGYPALSAMAIVGILLGWLTGHGLQAENVQPELKTSANKA</sequence>
<accession>A0ACD5HFW4</accession>
<proteinExistence type="predicted"/>
<dbReference type="EMBL" id="CP127526">
    <property type="protein sequence ID" value="XRI73880.1"/>
    <property type="molecule type" value="Genomic_DNA"/>
</dbReference>
<dbReference type="Proteomes" id="UP001195965">
    <property type="component" value="Chromosome"/>
</dbReference>
<name>A0ACD5HFW4_9PROT</name>
<gene>
    <name evidence="1" type="ORF">HHS34_001430</name>
</gene>
<organism evidence="1 2">
    <name type="scientific">Acidithiobacillus montserratensis</name>
    <dbReference type="NCBI Taxonomy" id="2729135"/>
    <lineage>
        <taxon>Bacteria</taxon>
        <taxon>Pseudomonadati</taxon>
        <taxon>Pseudomonadota</taxon>
        <taxon>Acidithiobacillia</taxon>
        <taxon>Acidithiobacillales</taxon>
        <taxon>Acidithiobacillaceae</taxon>
        <taxon>Acidithiobacillus</taxon>
    </lineage>
</organism>
<evidence type="ECO:0000313" key="1">
    <source>
        <dbReference type="EMBL" id="XRI73880.1"/>
    </source>
</evidence>